<dbReference type="RefSeq" id="WP_002441857.1">
    <property type="nucleotide sequence ID" value="NC_017910.1"/>
</dbReference>
<dbReference type="Gene3D" id="2.40.360.10">
    <property type="entry name" value="YmcC-like"/>
    <property type="match status" value="1"/>
</dbReference>
<dbReference type="PATRIC" id="fig|630626.3.peg.476"/>
<gene>
    <name evidence="2" type="ordered locus">EBL_c04800</name>
</gene>
<feature type="chain" id="PRO_5003655662" description="YjbF family lipoprotein" evidence="1">
    <location>
        <begin position="22"/>
        <end position="213"/>
    </location>
</feature>
<protein>
    <recommendedName>
        <fullName evidence="4">YjbF family lipoprotein</fullName>
    </recommendedName>
</protein>
<dbReference type="InterPro" id="IPR023373">
    <property type="entry name" value="YmcC_sf"/>
</dbReference>
<dbReference type="Pfam" id="PF11102">
    <property type="entry name" value="YjbF"/>
    <property type="match status" value="1"/>
</dbReference>
<dbReference type="InterPro" id="IPR021308">
    <property type="entry name" value="GfcB"/>
</dbReference>
<keyword evidence="3" id="KW-1185">Reference proteome</keyword>
<feature type="signal peptide" evidence="1">
    <location>
        <begin position="1"/>
        <end position="21"/>
    </location>
</feature>
<accession>K6VXL1</accession>
<dbReference type="eggNOG" id="ENOG502ZAMG">
    <property type="taxonomic scope" value="Bacteria"/>
</dbReference>
<dbReference type="HOGENOM" id="CLU_098990_1_0_6"/>
<evidence type="ECO:0008006" key="4">
    <source>
        <dbReference type="Google" id="ProtNLM"/>
    </source>
</evidence>
<evidence type="ECO:0000313" key="2">
    <source>
        <dbReference type="EMBL" id="AFJ45606.1"/>
    </source>
</evidence>
<accession>I2B502</accession>
<dbReference type="KEGG" id="ebt:EBL_c04800"/>
<dbReference type="OrthoDB" id="5591889at2"/>
<keyword evidence="1" id="KW-0732">Signal</keyword>
<evidence type="ECO:0000256" key="1">
    <source>
        <dbReference type="SAM" id="SignalP"/>
    </source>
</evidence>
<dbReference type="PROSITE" id="PS51257">
    <property type="entry name" value="PROKAR_LIPOPROTEIN"/>
    <property type="match status" value="1"/>
</dbReference>
<dbReference type="EMBL" id="CP001560">
    <property type="protein sequence ID" value="AFJ45606.1"/>
    <property type="molecule type" value="Genomic_DNA"/>
</dbReference>
<dbReference type="STRING" id="630626.EBL_c04800"/>
<reference evidence="2 3" key="1">
    <citation type="journal article" date="2012" name="J. Bacteriol.">
        <title>Complete genome sequence of the B12-producing Shimwellia blattae strain DSM 4481, isolated from a cockroach.</title>
        <authorList>
            <person name="Brzuszkiewicz E."/>
            <person name="Waschkowitz T."/>
            <person name="Wiezer A."/>
            <person name="Daniel R."/>
        </authorList>
    </citation>
    <scope>NUCLEOTIDE SEQUENCE [LARGE SCALE GENOMIC DNA]</scope>
    <source>
        <strain evidence="3">ATCC 29907 / DSM 4481 / JCM 1650 / NBRC 105725 / CDC 9005-74</strain>
    </source>
</reference>
<dbReference type="SUPFAM" id="SSF159270">
    <property type="entry name" value="YmcC-like"/>
    <property type="match status" value="1"/>
</dbReference>
<name>I2B502_SHIBC</name>
<dbReference type="AlphaFoldDB" id="I2B502"/>
<proteinExistence type="predicted"/>
<dbReference type="Proteomes" id="UP000001955">
    <property type="component" value="Chromosome"/>
</dbReference>
<organism evidence="2 3">
    <name type="scientific">Shimwellia blattae (strain ATCC 29907 / DSM 4481 / JCM 1650 / NBRC 105725 / CDC 9005-74)</name>
    <name type="common">Escherichia blattae</name>
    <dbReference type="NCBI Taxonomy" id="630626"/>
    <lineage>
        <taxon>Bacteria</taxon>
        <taxon>Pseudomonadati</taxon>
        <taxon>Pseudomonadota</taxon>
        <taxon>Gammaproteobacteria</taxon>
        <taxon>Enterobacterales</taxon>
        <taxon>Enterobacteriaceae</taxon>
        <taxon>Shimwellia</taxon>
    </lineage>
</organism>
<evidence type="ECO:0000313" key="3">
    <source>
        <dbReference type="Proteomes" id="UP000001955"/>
    </source>
</evidence>
<sequence>MRYLLLLLCLPLLQACTPSQRSISDTFMQVVSGPKDVAVSDAQIARIPYGSIYLTLPGTPRLFVAGYQENGLDHWITRDQVVFITQNGRLTRTVGYRDNLLEMTNLTQDPLLNPRNLRDGASWTRIMRWTEKGNPLSSTVTSRFSPRGQQVLTLAGKSVACQIWQEDVTLEATGDSWQNQFWVDSLTGQVRQSQQHLGAVLPVEISLLKPTTP</sequence>